<organism evidence="1 2">
    <name type="scientific">Brachybacterium avium</name>
    <dbReference type="NCBI Taxonomy" id="2017485"/>
    <lineage>
        <taxon>Bacteria</taxon>
        <taxon>Bacillati</taxon>
        <taxon>Actinomycetota</taxon>
        <taxon>Actinomycetes</taxon>
        <taxon>Micrococcales</taxon>
        <taxon>Dermabacteraceae</taxon>
        <taxon>Brachybacterium</taxon>
    </lineage>
</organism>
<dbReference type="KEGG" id="brv:CFK39_12975"/>
<keyword evidence="2" id="KW-1185">Reference proteome</keyword>
<proteinExistence type="predicted"/>
<dbReference type="Proteomes" id="UP000198398">
    <property type="component" value="Chromosome"/>
</dbReference>
<accession>A0A220UEK6</accession>
<reference evidence="2" key="1">
    <citation type="submission" date="2017-07" db="EMBL/GenBank/DDBJ databases">
        <title>Brachybacterium sp. VR2415.</title>
        <authorList>
            <person name="Tak E.J."/>
            <person name="Bae J.-W."/>
        </authorList>
    </citation>
    <scope>NUCLEOTIDE SEQUENCE [LARGE SCALE GENOMIC DNA]</scope>
    <source>
        <strain evidence="2">VR2415</strain>
    </source>
</reference>
<name>A0A220UEK6_9MICO</name>
<sequence>MHRRDLASHAMRRVFPGWWARADTELTLAVLAAFFQKHVRPGAVLSHQTAAELIGIPLPRKLTADGGSAIHCRGPFASSPTAGSLVVVHRSLPQPEITFSSVVMSHPLSALQDIAAQLSQVDLIVAMDALAADQCGAHRRVRRSEMEELIGELRGRGAPALRKALPHVRERSWSPMETKLRLQMLRREFPEPELNVRVLEETTGTEFYIDLAYPAEKIAIEYDSEDHRKNRKTWQKDLNKTDVLHEAGWKVVRATIADYHQPGAFFARLTDALQRRRVVL</sequence>
<dbReference type="EMBL" id="CP022316">
    <property type="protein sequence ID" value="ASK66569.1"/>
    <property type="molecule type" value="Genomic_DNA"/>
</dbReference>
<evidence type="ECO:0000313" key="2">
    <source>
        <dbReference type="Proteomes" id="UP000198398"/>
    </source>
</evidence>
<dbReference type="AlphaFoldDB" id="A0A220UEK6"/>
<evidence type="ECO:0000313" key="1">
    <source>
        <dbReference type="EMBL" id="ASK66569.1"/>
    </source>
</evidence>
<protein>
    <submittedName>
        <fullName evidence="1">DUF559 domain-containing protein</fullName>
    </submittedName>
</protein>
<gene>
    <name evidence="1" type="ORF">CFK39_12975</name>
</gene>
<dbReference type="Gene3D" id="3.40.960.10">
    <property type="entry name" value="VSR Endonuclease"/>
    <property type="match status" value="1"/>
</dbReference>